<organism evidence="6 7">
    <name type="scientific">Aquatica leii</name>
    <dbReference type="NCBI Taxonomy" id="1421715"/>
    <lineage>
        <taxon>Eukaryota</taxon>
        <taxon>Metazoa</taxon>
        <taxon>Ecdysozoa</taxon>
        <taxon>Arthropoda</taxon>
        <taxon>Hexapoda</taxon>
        <taxon>Insecta</taxon>
        <taxon>Pterygota</taxon>
        <taxon>Neoptera</taxon>
        <taxon>Endopterygota</taxon>
        <taxon>Coleoptera</taxon>
        <taxon>Polyphaga</taxon>
        <taxon>Elateriformia</taxon>
        <taxon>Elateroidea</taxon>
        <taxon>Lampyridae</taxon>
        <taxon>Luciolinae</taxon>
        <taxon>Aquatica</taxon>
    </lineage>
</organism>
<dbReference type="AlphaFoldDB" id="A0AAN7P7H8"/>
<evidence type="ECO:0000256" key="1">
    <source>
        <dbReference type="ARBA" id="ARBA00022670"/>
    </source>
</evidence>
<dbReference type="PROSITE" id="PS50240">
    <property type="entry name" value="TRYPSIN_DOM"/>
    <property type="match status" value="1"/>
</dbReference>
<reference evidence="7" key="1">
    <citation type="submission" date="2023-01" db="EMBL/GenBank/DDBJ databases">
        <title>Key to firefly adult light organ development and bioluminescence: homeobox transcription factors regulate luciferase expression and transportation to peroxisome.</title>
        <authorList>
            <person name="Fu X."/>
        </authorList>
    </citation>
    <scope>NUCLEOTIDE SEQUENCE [LARGE SCALE GENOMIC DNA]</scope>
</reference>
<evidence type="ECO:0000256" key="2">
    <source>
        <dbReference type="ARBA" id="ARBA00022801"/>
    </source>
</evidence>
<sequence length="133" mass="14474">MLNDVNAEVDTRIINGTTAHNDHYPYMVSLRIFGTFHLCGGSIVSRRWVLTSALCLSLTTNLLVVVGTKSLSSGGVIYQINDIIRHPLFNYTTMTYDAGLVKTTKNIQYSTNVLPTYLAHILPAVGTVGALTG</sequence>
<dbReference type="SMART" id="SM00020">
    <property type="entry name" value="Tryp_SPc"/>
    <property type="match status" value="1"/>
</dbReference>
<evidence type="ECO:0000256" key="4">
    <source>
        <dbReference type="ARBA" id="ARBA00023157"/>
    </source>
</evidence>
<dbReference type="SUPFAM" id="SSF50494">
    <property type="entry name" value="Trypsin-like serine proteases"/>
    <property type="match status" value="1"/>
</dbReference>
<dbReference type="Proteomes" id="UP001353858">
    <property type="component" value="Unassembled WGS sequence"/>
</dbReference>
<name>A0AAN7P7H8_9COLE</name>
<dbReference type="InterPro" id="IPR001254">
    <property type="entry name" value="Trypsin_dom"/>
</dbReference>
<keyword evidence="2" id="KW-0378">Hydrolase</keyword>
<dbReference type="InterPro" id="IPR009003">
    <property type="entry name" value="Peptidase_S1_PA"/>
</dbReference>
<protein>
    <recommendedName>
        <fullName evidence="5">Peptidase S1 domain-containing protein</fullName>
    </recommendedName>
</protein>
<evidence type="ECO:0000256" key="3">
    <source>
        <dbReference type="ARBA" id="ARBA00022825"/>
    </source>
</evidence>
<keyword evidence="3" id="KW-0720">Serine protease</keyword>
<dbReference type="InterPro" id="IPR050430">
    <property type="entry name" value="Peptidase_S1"/>
</dbReference>
<evidence type="ECO:0000313" key="6">
    <source>
        <dbReference type="EMBL" id="KAK4878514.1"/>
    </source>
</evidence>
<dbReference type="Gene3D" id="2.40.10.10">
    <property type="entry name" value="Trypsin-like serine proteases"/>
    <property type="match status" value="1"/>
</dbReference>
<dbReference type="FunFam" id="2.40.10.10:FF:000068">
    <property type="entry name" value="transmembrane protease serine 2"/>
    <property type="match status" value="1"/>
</dbReference>
<gene>
    <name evidence="6" type="ORF">RN001_011020</name>
</gene>
<comment type="caution">
    <text evidence="6">The sequence shown here is derived from an EMBL/GenBank/DDBJ whole genome shotgun (WGS) entry which is preliminary data.</text>
</comment>
<dbReference type="PANTHER" id="PTHR24276:SF96">
    <property type="entry name" value="PEPTIDASE S1 DOMAIN-CONTAINING PROTEIN"/>
    <property type="match status" value="1"/>
</dbReference>
<dbReference type="GO" id="GO:0006508">
    <property type="term" value="P:proteolysis"/>
    <property type="evidence" value="ECO:0007669"/>
    <property type="project" value="UniProtKB-KW"/>
</dbReference>
<keyword evidence="4" id="KW-1015">Disulfide bond</keyword>
<dbReference type="Pfam" id="PF00089">
    <property type="entry name" value="Trypsin"/>
    <property type="match status" value="1"/>
</dbReference>
<dbReference type="GO" id="GO:0004252">
    <property type="term" value="F:serine-type endopeptidase activity"/>
    <property type="evidence" value="ECO:0007669"/>
    <property type="project" value="InterPro"/>
</dbReference>
<dbReference type="EMBL" id="JARPUR010000004">
    <property type="protein sequence ID" value="KAK4878514.1"/>
    <property type="molecule type" value="Genomic_DNA"/>
</dbReference>
<evidence type="ECO:0000259" key="5">
    <source>
        <dbReference type="PROSITE" id="PS50240"/>
    </source>
</evidence>
<dbReference type="InterPro" id="IPR043504">
    <property type="entry name" value="Peptidase_S1_PA_chymotrypsin"/>
</dbReference>
<keyword evidence="1" id="KW-0645">Protease</keyword>
<evidence type="ECO:0000313" key="7">
    <source>
        <dbReference type="Proteomes" id="UP001353858"/>
    </source>
</evidence>
<accession>A0AAN7P7H8</accession>
<keyword evidence="7" id="KW-1185">Reference proteome</keyword>
<dbReference type="PANTHER" id="PTHR24276">
    <property type="entry name" value="POLYSERASE-RELATED"/>
    <property type="match status" value="1"/>
</dbReference>
<feature type="domain" description="Peptidase S1" evidence="5">
    <location>
        <begin position="13"/>
        <end position="133"/>
    </location>
</feature>
<proteinExistence type="predicted"/>